<evidence type="ECO:0000256" key="1">
    <source>
        <dbReference type="SAM" id="MobiDB-lite"/>
    </source>
</evidence>
<reference evidence="2" key="1">
    <citation type="journal article" date="2020" name="PLoS ONE">
        <title>Isolation and characterization of Streptomyces bacteriophages and Streptomyces strains encoding biosynthetic arsenals: Streptomyces strains and phages for antibiotic discovery.</title>
        <authorList>
            <person name="Montano E.T."/>
            <person name="Nideffer J.F."/>
            <person name="Brumage L."/>
            <person name="Erb M."/>
            <person name="Derman A.I."/>
            <person name="Davis J.P."/>
            <person name="Estrada E."/>
            <person name="Fu S."/>
            <person name="Le D."/>
            <person name="Vuppala A."/>
            <person name="Tran C."/>
            <person name="Luterstein E."/>
            <person name="Lakkaraju S."/>
            <person name="Panchagnula S."/>
            <person name="Ren C."/>
            <person name="Doan J."/>
            <person name="Tran S."/>
            <person name="Soriano J."/>
            <person name="Fujita Y."/>
            <person name="Gutala P."/>
            <person name="Fujii Q."/>
            <person name="Lee M."/>
            <person name="Bui A."/>
            <person name="Villarreal C."/>
            <person name="Shing S.R."/>
            <person name="Kim S."/>
            <person name="Freeman D."/>
            <person name="Racha V."/>
            <person name="Ho A."/>
            <person name="Kumar P."/>
            <person name="Falah K."/>
            <person name="Dawson T."/>
            <person name="Enustun E."/>
            <person name="Prichard A."/>
            <person name="Gomez A."/>
            <person name="Khanna K."/>
            <person name="Trigg S."/>
            <person name="Fernandez L."/>
            <person name="Pogliano K."/>
            <person name="Pogliano J."/>
        </authorList>
    </citation>
    <scope>NUCLEOTIDE SEQUENCE</scope>
    <source>
        <strain evidence="2">QF2</strain>
    </source>
</reference>
<name>A0A927BLE1_STRGL</name>
<dbReference type="AlphaFoldDB" id="A0A927BLE1"/>
<dbReference type="EMBL" id="JACWUS010000005">
    <property type="protein sequence ID" value="MBD2829843.1"/>
    <property type="molecule type" value="Genomic_DNA"/>
</dbReference>
<feature type="region of interest" description="Disordered" evidence="1">
    <location>
        <begin position="13"/>
        <end position="38"/>
    </location>
</feature>
<feature type="compositionally biased region" description="Basic and acidic residues" evidence="1">
    <location>
        <begin position="26"/>
        <end position="38"/>
    </location>
</feature>
<sequence length="105" mass="11663">MKAPVHEARALAHLARQDAGQPPADAEERADWHAQRRAAHQDYRAGRAVAVGVDRLDTVRRAVRAGLYDARDHQDLTEALAAVEHGGLSSWRTTPYGVVWIDNEF</sequence>
<protein>
    <submittedName>
        <fullName evidence="2">Uncharacterized protein</fullName>
    </submittedName>
</protein>
<accession>A0A927BLE1</accession>
<comment type="caution">
    <text evidence="2">The sequence shown here is derived from an EMBL/GenBank/DDBJ whole genome shotgun (WGS) entry which is preliminary data.</text>
</comment>
<evidence type="ECO:0000313" key="2">
    <source>
        <dbReference type="EMBL" id="MBD2829843.1"/>
    </source>
</evidence>
<gene>
    <name evidence="2" type="ORF">ID875_20890</name>
</gene>
<organism evidence="2">
    <name type="scientific">Streptomyces globisporus</name>
    <dbReference type="NCBI Taxonomy" id="1908"/>
    <lineage>
        <taxon>Bacteria</taxon>
        <taxon>Bacillati</taxon>
        <taxon>Actinomycetota</taxon>
        <taxon>Actinomycetes</taxon>
        <taxon>Kitasatosporales</taxon>
        <taxon>Streptomycetaceae</taxon>
        <taxon>Streptomyces</taxon>
    </lineage>
</organism>
<proteinExistence type="predicted"/>